<dbReference type="Pfam" id="PF02207">
    <property type="entry name" value="zf-UBR"/>
    <property type="match status" value="1"/>
</dbReference>
<proteinExistence type="inferred from homology"/>
<dbReference type="SMART" id="SM00396">
    <property type="entry name" value="ZnF_UBR1"/>
    <property type="match status" value="1"/>
</dbReference>
<name>A0ABR2GKA4_9EUKA</name>
<dbReference type="EC" id="2.3.2.27" evidence="5"/>
<evidence type="ECO:0000313" key="7">
    <source>
        <dbReference type="EMBL" id="KAK8834266.1"/>
    </source>
</evidence>
<reference evidence="7 8" key="1">
    <citation type="submission" date="2024-04" db="EMBL/GenBank/DDBJ databases">
        <title>Tritrichomonas musculus Genome.</title>
        <authorList>
            <person name="Alves-Ferreira E."/>
            <person name="Grigg M."/>
            <person name="Lorenzi H."/>
            <person name="Galac M."/>
        </authorList>
    </citation>
    <scope>NUCLEOTIDE SEQUENCE [LARGE SCALE GENOMIC DNA]</scope>
    <source>
        <strain evidence="7 8">EAF2021</strain>
    </source>
</reference>
<comment type="pathway">
    <text evidence="5">Protein modification; protein ubiquitination.</text>
</comment>
<evidence type="ECO:0000259" key="6">
    <source>
        <dbReference type="PROSITE" id="PS51157"/>
    </source>
</evidence>
<protein>
    <recommendedName>
        <fullName evidence="5">E3 ubiquitin-protein ligase</fullName>
        <ecNumber evidence="5">2.3.2.27</ecNumber>
    </recommendedName>
</protein>
<feature type="non-terminal residue" evidence="7">
    <location>
        <position position="1185"/>
    </location>
</feature>
<keyword evidence="8" id="KW-1185">Reference proteome</keyword>
<dbReference type="InterPro" id="IPR039164">
    <property type="entry name" value="UBR1-like"/>
</dbReference>
<feature type="domain" description="UBR-type" evidence="6">
    <location>
        <begin position="46"/>
        <end position="118"/>
    </location>
</feature>
<organism evidence="7 8">
    <name type="scientific">Tritrichomonas musculus</name>
    <dbReference type="NCBI Taxonomy" id="1915356"/>
    <lineage>
        <taxon>Eukaryota</taxon>
        <taxon>Metamonada</taxon>
        <taxon>Parabasalia</taxon>
        <taxon>Tritrichomonadida</taxon>
        <taxon>Tritrichomonadidae</taxon>
        <taxon>Tritrichomonas</taxon>
    </lineage>
</organism>
<feature type="zinc finger region" description="UBR-type" evidence="4">
    <location>
        <begin position="46"/>
        <end position="118"/>
    </location>
</feature>
<dbReference type="PANTHER" id="PTHR21497">
    <property type="entry name" value="UBIQUITIN LIGASE E3 ALPHA-RELATED"/>
    <property type="match status" value="1"/>
</dbReference>
<comment type="function">
    <text evidence="5">Ubiquitin ligase protein which is a component of the N-end rule pathway. Recognizes and binds to proteins bearing specific N-terminal residues that are destabilizing according to the N-end rule, leading to their ubiquitination and subsequent degradation.</text>
</comment>
<evidence type="ECO:0000256" key="3">
    <source>
        <dbReference type="ARBA" id="ARBA00022833"/>
    </source>
</evidence>
<keyword evidence="2 5" id="KW-0863">Zinc-finger</keyword>
<keyword evidence="5" id="KW-0833">Ubl conjugation pathway</keyword>
<keyword evidence="1 5" id="KW-0479">Metal-binding</keyword>
<sequence length="1185" mass="139760">MEKQIHDFLQYADPSQIKPFLDSLISQDYDSFEEFSEILERSQPTFHCNTNWEIKTLCACCMNCGLHDNSCICIRCLINGNHIEENHQTYLNYDSNGSCDCGHSEAWDPKGFCKNHRGQSLHPEENLPKEIRENMTNFFESLKKFIISEIQKKKYNFFCEIFEYLIEISQMGDGVLRLASLSFSDENFIQTVLSNSFDFSLQEAKTIKTFIMSYISDDLFLSQFVKVIFPYYKVMYSKISESCHVQEDISQKPPIIGPSIILDQQYHVFFRLGKEESSVDLIQFYREIMIICFDLFKSNPTALEGINSKILVNNFRFTNLVADMYFQRGLMDKMRQFCISIAATLSMIEGYIQPFQTLNDFDDNSSYYDYNLFYIFTSNFYSLSFYLAKKMPFIPEIIEIFVDFLYKNDDLDHPSFLYGLHNLAISTLKNAKNPKEEFDRIIRENKKFHDFEENNKNYKNVYELIYHRACLIPINLITHAMLRDFHLLNENDYPKYYIYTVNKYDQSWFISNDLPFLLSLIQFMFSFTEDKNEFLKFIEKKLSIFDIKNSKSKSQRLFCFIVLISALILNDPKFIGKTKRNLQLTFMTILKYNPGLKSNLNSLNFYSGSIDLNRVMKWYGQVKFENSWHIVLPFISPHDLLSNLLPTILHQMTNDLNNSVLFPFPEFVDSEIIDLKSMMNSTYLYAIIYDIMYETDEPMLYQYALNLFILLYKNEQVKNNKRKENNPSIVAETIDEIVSQIPLDFIEFCNIKINYKRGGVYQSLIDLIENSGSIGLNVLHQTLHKRDEKEMKQIKKKKSKIKIIKEKIIENYKKKALNFDYSKIENLITDVKVTNNDKMYIYVELLESTIPDFLETRYHSKKGSETKLSRLKKCLIAATCGHFSNDYTHLCPHCQFIVNFLLPNYNASNDPNLYSEPDKVYTNSFNNAKNYLKLLKNMIIILDFRSRLKPEVLQDEMNFLLYRNLFIFVLRHSSIINQMPFKNRKSKLGIFIHELITANNSSSLNFIEKFAQNYIEKVHCNNIDYQFLKRVELIRLFYLNSKLEVIIDYDEHFSFRNLIKKYNISEDLIVLTKCTEFNIDKEQLPVFRGIDLPDNFLQIINEPFNIKFVAKEQSEKMICLATGEIIKRKFGLRNMKIPCDLTCQPVLMANGQRINGVGIWKMNYFTFHKSIYRNKKGDEDIGFKN</sequence>
<evidence type="ECO:0000313" key="8">
    <source>
        <dbReference type="Proteomes" id="UP001470230"/>
    </source>
</evidence>
<accession>A0ABR2GKA4</accession>
<dbReference type="InterPro" id="IPR003126">
    <property type="entry name" value="Znf_UBR"/>
</dbReference>
<evidence type="ECO:0000256" key="2">
    <source>
        <dbReference type="ARBA" id="ARBA00022771"/>
    </source>
</evidence>
<evidence type="ECO:0000256" key="4">
    <source>
        <dbReference type="PROSITE-ProRule" id="PRU00508"/>
    </source>
</evidence>
<dbReference type="EMBL" id="JAPFFF010000449">
    <property type="protein sequence ID" value="KAK8834266.1"/>
    <property type="molecule type" value="Genomic_DNA"/>
</dbReference>
<dbReference type="Proteomes" id="UP001470230">
    <property type="component" value="Unassembled WGS sequence"/>
</dbReference>
<dbReference type="PROSITE" id="PS51157">
    <property type="entry name" value="ZF_UBR"/>
    <property type="match status" value="1"/>
</dbReference>
<evidence type="ECO:0000256" key="1">
    <source>
        <dbReference type="ARBA" id="ARBA00022723"/>
    </source>
</evidence>
<comment type="caution">
    <text evidence="7">The sequence shown here is derived from an EMBL/GenBank/DDBJ whole genome shotgun (WGS) entry which is preliminary data.</text>
</comment>
<evidence type="ECO:0000256" key="5">
    <source>
        <dbReference type="RuleBase" id="RU366018"/>
    </source>
</evidence>
<comment type="similarity">
    <text evidence="5">Belongs to the E3 ubiquitin-protein ligase UBR1-like family.</text>
</comment>
<comment type="catalytic activity">
    <reaction evidence="5">
        <text>S-ubiquitinyl-[E2 ubiquitin-conjugating enzyme]-L-cysteine + [acceptor protein]-L-lysine = [E2 ubiquitin-conjugating enzyme]-L-cysteine + N(6)-ubiquitinyl-[acceptor protein]-L-lysine.</text>
        <dbReference type="EC" id="2.3.2.27"/>
    </reaction>
</comment>
<keyword evidence="3 5" id="KW-0862">Zinc</keyword>
<keyword evidence="5" id="KW-0808">Transferase</keyword>
<dbReference type="Gene3D" id="2.10.110.30">
    <property type="match status" value="1"/>
</dbReference>
<gene>
    <name evidence="7" type="ORF">M9Y10_032074</name>
</gene>
<dbReference type="PANTHER" id="PTHR21497:SF24">
    <property type="entry name" value="E3 UBIQUITIN-PROTEIN LIGASE UBR1"/>
    <property type="match status" value="1"/>
</dbReference>